<name>A0ABT2JEW6_9PSEU</name>
<comment type="caution">
    <text evidence="2">The sequence shown here is derived from an EMBL/GenBank/DDBJ whole genome shotgun (WGS) entry which is preliminary data.</text>
</comment>
<protein>
    <submittedName>
        <fullName evidence="2">SRPBCC family protein</fullName>
    </submittedName>
</protein>
<dbReference type="InterPro" id="IPR019587">
    <property type="entry name" value="Polyketide_cyclase/dehydratase"/>
</dbReference>
<dbReference type="EMBL" id="JAFFZE010000019">
    <property type="protein sequence ID" value="MCT2586416.1"/>
    <property type="molecule type" value="Genomic_DNA"/>
</dbReference>
<dbReference type="CDD" id="cd07812">
    <property type="entry name" value="SRPBCC"/>
    <property type="match status" value="1"/>
</dbReference>
<accession>A0ABT2JEW6</accession>
<dbReference type="InterPro" id="IPR023393">
    <property type="entry name" value="START-like_dom_sf"/>
</dbReference>
<evidence type="ECO:0000313" key="3">
    <source>
        <dbReference type="Proteomes" id="UP001156441"/>
    </source>
</evidence>
<dbReference type="SUPFAM" id="SSF55961">
    <property type="entry name" value="Bet v1-like"/>
    <property type="match status" value="1"/>
</dbReference>
<proteinExistence type="predicted"/>
<organism evidence="2 3">
    <name type="scientific">Actinophytocola gossypii</name>
    <dbReference type="NCBI Taxonomy" id="2812003"/>
    <lineage>
        <taxon>Bacteria</taxon>
        <taxon>Bacillati</taxon>
        <taxon>Actinomycetota</taxon>
        <taxon>Actinomycetes</taxon>
        <taxon>Pseudonocardiales</taxon>
        <taxon>Pseudonocardiaceae</taxon>
    </lineage>
</organism>
<keyword evidence="1" id="KW-0175">Coiled coil</keyword>
<evidence type="ECO:0000256" key="1">
    <source>
        <dbReference type="SAM" id="Coils"/>
    </source>
</evidence>
<sequence length="158" mass="17613">MKAPSASARTAIAAPAATVYALVTDIPNLSAVTPEFERGTWLDGAVEAAVGARFAGRNRRGWLRWSTTGTVTAVDRDKCFAFDVDFRGIPVARWRYDIVATGRTCLVEESTWDHRPAWFVPFANIATGASNRTERNRRNIERTLRQLKQAAENSTRDR</sequence>
<dbReference type="Gene3D" id="3.30.530.20">
    <property type="match status" value="1"/>
</dbReference>
<dbReference type="Pfam" id="PF10604">
    <property type="entry name" value="Polyketide_cyc2"/>
    <property type="match status" value="1"/>
</dbReference>
<gene>
    <name evidence="2" type="ORF">JT362_25160</name>
</gene>
<feature type="coiled-coil region" evidence="1">
    <location>
        <begin position="130"/>
        <end position="157"/>
    </location>
</feature>
<dbReference type="RefSeq" id="WP_260194243.1">
    <property type="nucleotide sequence ID" value="NZ_JAFFZE010000019.1"/>
</dbReference>
<reference evidence="2 3" key="1">
    <citation type="submission" date="2021-02" db="EMBL/GenBank/DDBJ databases">
        <title>Actinophytocola xerophila sp. nov., isolated from soil of cotton cropping field.</title>
        <authorList>
            <person name="Huang R."/>
            <person name="Chen X."/>
            <person name="Ge X."/>
            <person name="Liu W."/>
        </authorList>
    </citation>
    <scope>NUCLEOTIDE SEQUENCE [LARGE SCALE GENOMIC DNA]</scope>
    <source>
        <strain evidence="2 3">S1-96</strain>
    </source>
</reference>
<dbReference type="Proteomes" id="UP001156441">
    <property type="component" value="Unassembled WGS sequence"/>
</dbReference>
<keyword evidence="3" id="KW-1185">Reference proteome</keyword>
<evidence type="ECO:0000313" key="2">
    <source>
        <dbReference type="EMBL" id="MCT2586416.1"/>
    </source>
</evidence>